<evidence type="ECO:0000256" key="5">
    <source>
        <dbReference type="SAM" id="Phobius"/>
    </source>
</evidence>
<evidence type="ECO:0000313" key="6">
    <source>
        <dbReference type="EMBL" id="KRX27901.1"/>
    </source>
</evidence>
<dbReference type="Pfam" id="PF07062">
    <property type="entry name" value="Clc-like"/>
    <property type="match status" value="1"/>
</dbReference>
<reference evidence="6 7" key="1">
    <citation type="submission" date="2015-01" db="EMBL/GenBank/DDBJ databases">
        <title>Evolution of Trichinella species and genotypes.</title>
        <authorList>
            <person name="Korhonen P.K."/>
            <person name="Edoardo P."/>
            <person name="Giuseppe L.R."/>
            <person name="Gasser R.B."/>
        </authorList>
    </citation>
    <scope>NUCLEOTIDE SEQUENCE [LARGE SCALE GENOMIC DNA]</scope>
    <source>
        <strain evidence="6">ISS37</strain>
    </source>
</reference>
<dbReference type="GO" id="GO:0005886">
    <property type="term" value="C:plasma membrane"/>
    <property type="evidence" value="ECO:0007669"/>
    <property type="project" value="TreeGrafter"/>
</dbReference>
<feature type="transmembrane region" description="Helical" evidence="5">
    <location>
        <begin position="500"/>
        <end position="523"/>
    </location>
</feature>
<evidence type="ECO:0000313" key="7">
    <source>
        <dbReference type="Proteomes" id="UP000054630"/>
    </source>
</evidence>
<evidence type="ECO:0000256" key="4">
    <source>
        <dbReference type="ARBA" id="ARBA00023136"/>
    </source>
</evidence>
<evidence type="ECO:0000256" key="2">
    <source>
        <dbReference type="ARBA" id="ARBA00022692"/>
    </source>
</evidence>
<feature type="transmembrane region" description="Helical" evidence="5">
    <location>
        <begin position="573"/>
        <end position="602"/>
    </location>
</feature>
<dbReference type="Gene3D" id="1.20.140.150">
    <property type="match status" value="1"/>
</dbReference>
<sequence length="624" mass="69004">LFNPVHVERVACATNERTNASAVGWLVGCCLASWIFSPLPPPLPPFSTPHFPLVHSFSVAHIADDEWNIAQSMAVESVHKFITSFSYVCSILSALGICTVVLALITPEWSMIRIQDVATDGTGYSSNNVAQYSVPLTALLAEIESNDANRPSRRKIVSTELESYTMALSTLVLLCAALTIGILNTVVSLGYARKPERSQIAGVIFSCSASLFLFGGLVMFYEGSAEISNQITFQNNFVININRVTSSFWLAFAGFMLFAVCLTLHMVNSVLLCFCCPQLEKYKQMQQTDDTPSKDYPGLFFGAAQVVPVEGVKWAVEANGDNDRWRIGSRFAFRLENDRLQDQDADQFCCKRHTHTHAHAGIRTQHTRTGTVHFSLVHSFTRLILRSKEKISKRASISMMKQSLVVLRLTLHALGGILTTIGIGLIVAGTVTPAWQVVNVTEMHAYREHGLWMDCVYGTDRNLAVHQSNPGMACTFKLDKHPASPVADTGNDHWFHVTTLALLCSAAGLGLVGLSMFCCAYCIRVAYIFWAVNTGICMVLACSAVIMFFHVANEFQHRMLHTLTEVYEQKMGYSFWLAVAGSAVYVACLLVNVLCAIIVYVVPSTHTERPRGWMMVNQHEDTLV</sequence>
<feature type="transmembrane region" description="Helical" evidence="5">
    <location>
        <begin position="164"/>
        <end position="187"/>
    </location>
</feature>
<keyword evidence="7" id="KW-1185">Reference proteome</keyword>
<dbReference type="PANTHER" id="PTHR10671">
    <property type="entry name" value="EPITHELIAL MEMBRANE PROTEIN-RELATED"/>
    <property type="match status" value="1"/>
</dbReference>
<name>A0A0V0SLZ5_9BILA</name>
<dbReference type="Proteomes" id="UP000054630">
    <property type="component" value="Unassembled WGS sequence"/>
</dbReference>
<dbReference type="AlphaFoldDB" id="A0A0V0SLZ5"/>
<feature type="transmembrane region" description="Helical" evidence="5">
    <location>
        <begin position="248"/>
        <end position="275"/>
    </location>
</feature>
<keyword evidence="2 5" id="KW-0812">Transmembrane</keyword>
<accession>A0A0V0SLZ5</accession>
<organism evidence="6 7">
    <name type="scientific">Trichinella nelsoni</name>
    <dbReference type="NCBI Taxonomy" id="6336"/>
    <lineage>
        <taxon>Eukaryota</taxon>
        <taxon>Metazoa</taxon>
        <taxon>Ecdysozoa</taxon>
        <taxon>Nematoda</taxon>
        <taxon>Enoplea</taxon>
        <taxon>Dorylaimia</taxon>
        <taxon>Trichinellida</taxon>
        <taxon>Trichinellidae</taxon>
        <taxon>Trichinella</taxon>
    </lineage>
</organism>
<proteinExistence type="predicted"/>
<feature type="transmembrane region" description="Helical" evidence="5">
    <location>
        <begin position="530"/>
        <end position="553"/>
    </location>
</feature>
<dbReference type="EMBL" id="JYDL01000002">
    <property type="protein sequence ID" value="KRX27901.1"/>
    <property type="molecule type" value="Genomic_DNA"/>
</dbReference>
<comment type="caution">
    <text evidence="6">The sequence shown here is derived from an EMBL/GenBank/DDBJ whole genome shotgun (WGS) entry which is preliminary data.</text>
</comment>
<feature type="transmembrane region" description="Helical" evidence="5">
    <location>
        <begin position="81"/>
        <end position="105"/>
    </location>
</feature>
<dbReference type="InterPro" id="IPR050579">
    <property type="entry name" value="PMP-22/EMP/MP20-like"/>
</dbReference>
<protein>
    <submittedName>
        <fullName evidence="6">Clc-like protein 2</fullName>
    </submittedName>
</protein>
<gene>
    <name evidence="6" type="primary">clc-2</name>
    <name evidence="6" type="ORF">T07_14678</name>
</gene>
<comment type="subcellular location">
    <subcellularLocation>
        <location evidence="1">Membrane</location>
        <topology evidence="1">Multi-pass membrane protein</topology>
    </subcellularLocation>
</comment>
<keyword evidence="4 5" id="KW-0472">Membrane</keyword>
<evidence type="ECO:0000256" key="1">
    <source>
        <dbReference type="ARBA" id="ARBA00004141"/>
    </source>
</evidence>
<keyword evidence="3 5" id="KW-1133">Transmembrane helix</keyword>
<evidence type="ECO:0000256" key="3">
    <source>
        <dbReference type="ARBA" id="ARBA00022989"/>
    </source>
</evidence>
<dbReference type="InterPro" id="IPR010761">
    <property type="entry name" value="Clc_prot-like"/>
</dbReference>
<dbReference type="PANTHER" id="PTHR10671:SF51">
    <property type="entry name" value="CLC-LIKE PROTEIN"/>
    <property type="match status" value="1"/>
</dbReference>
<feature type="transmembrane region" description="Helical" evidence="5">
    <location>
        <begin position="199"/>
        <end position="221"/>
    </location>
</feature>
<dbReference type="OrthoDB" id="5779987at2759"/>
<feature type="transmembrane region" description="Helical" evidence="5">
    <location>
        <begin position="409"/>
        <end position="431"/>
    </location>
</feature>
<feature type="non-terminal residue" evidence="6">
    <location>
        <position position="1"/>
    </location>
</feature>